<feature type="transmembrane region" description="Helical" evidence="8">
    <location>
        <begin position="12"/>
        <end position="33"/>
    </location>
</feature>
<evidence type="ECO:0000256" key="5">
    <source>
        <dbReference type="ARBA" id="ARBA00022989"/>
    </source>
</evidence>
<evidence type="ECO:0000256" key="1">
    <source>
        <dbReference type="ARBA" id="ARBA00004651"/>
    </source>
</evidence>
<dbReference type="Proteomes" id="UP000005801">
    <property type="component" value="Unassembled WGS sequence"/>
</dbReference>
<dbReference type="PANTHER" id="PTHR42703">
    <property type="entry name" value="NADH DEHYDROGENASE"/>
    <property type="match status" value="1"/>
</dbReference>
<dbReference type="EMBL" id="ABCS01000029">
    <property type="protein sequence ID" value="EDM78584.1"/>
    <property type="molecule type" value="Genomic_DNA"/>
</dbReference>
<keyword evidence="4 7" id="KW-0812">Transmembrane</keyword>
<keyword evidence="11" id="KW-1185">Reference proteome</keyword>
<feature type="transmembrane region" description="Helical" evidence="8">
    <location>
        <begin position="357"/>
        <end position="376"/>
    </location>
</feature>
<keyword evidence="6 8" id="KW-0472">Membrane</keyword>
<proteinExistence type="inferred from homology"/>
<comment type="similarity">
    <text evidence="2">Belongs to the CPA3 antiporters (TC 2.A.63) subunit D family.</text>
</comment>
<dbReference type="Pfam" id="PF00361">
    <property type="entry name" value="Proton_antipo_M"/>
    <property type="match status" value="1"/>
</dbReference>
<feature type="transmembrane region" description="Helical" evidence="8">
    <location>
        <begin position="178"/>
        <end position="200"/>
    </location>
</feature>
<evidence type="ECO:0000259" key="9">
    <source>
        <dbReference type="Pfam" id="PF00361"/>
    </source>
</evidence>
<evidence type="ECO:0000256" key="3">
    <source>
        <dbReference type="ARBA" id="ARBA00022475"/>
    </source>
</evidence>
<name>A6G6F5_9BACT</name>
<reference evidence="10 11" key="1">
    <citation type="submission" date="2007-06" db="EMBL/GenBank/DDBJ databases">
        <authorList>
            <person name="Shimkets L."/>
            <person name="Ferriera S."/>
            <person name="Johnson J."/>
            <person name="Kravitz S."/>
            <person name="Beeson K."/>
            <person name="Sutton G."/>
            <person name="Rogers Y.-H."/>
            <person name="Friedman R."/>
            <person name="Frazier M."/>
            <person name="Venter J.C."/>
        </authorList>
    </citation>
    <scope>NUCLEOTIDE SEQUENCE [LARGE SCALE GENOMIC DNA]</scope>
    <source>
        <strain evidence="10 11">SIR-1</strain>
    </source>
</reference>
<dbReference type="InterPro" id="IPR050586">
    <property type="entry name" value="CPA3_Na-H_Antiporter_D"/>
</dbReference>
<dbReference type="PRINTS" id="PR01437">
    <property type="entry name" value="NUOXDRDTASE4"/>
</dbReference>
<dbReference type="GO" id="GO:0042773">
    <property type="term" value="P:ATP synthesis coupled electron transport"/>
    <property type="evidence" value="ECO:0007669"/>
    <property type="project" value="InterPro"/>
</dbReference>
<evidence type="ECO:0000256" key="8">
    <source>
        <dbReference type="SAM" id="Phobius"/>
    </source>
</evidence>
<protein>
    <submittedName>
        <fullName evidence="10">NADH dehydrogenase/oxidoreductase</fullName>
    </submittedName>
</protein>
<dbReference type="PANTHER" id="PTHR42703:SF1">
    <property type="entry name" value="NA(+)_H(+) ANTIPORTER SUBUNIT D1"/>
    <property type="match status" value="1"/>
</dbReference>
<feature type="transmembrane region" description="Helical" evidence="8">
    <location>
        <begin position="233"/>
        <end position="254"/>
    </location>
</feature>
<evidence type="ECO:0000313" key="10">
    <source>
        <dbReference type="EMBL" id="EDM78584.1"/>
    </source>
</evidence>
<dbReference type="InterPro" id="IPR003918">
    <property type="entry name" value="NADH_UbQ_OxRdtase"/>
</dbReference>
<sequence>MDWFPEFFRPHLPVLVVILPLFGGLLAPFTALIRRGGGIFAWLWTALITAAVFVCATVLLYDVHTGGEAITYRLGSWPEQYGIGYTVDSLNAYVIFVVALIAFLATIYAKDSVIDEIVIDRHHLFYTVWMLAIAGLLGITVTGDTFNIYVLLEISSLTVYTLIAMGGERDRRALVASLKYLVLGSIGATFILLGIGYLLMLTGTLNMADMHAKLVEMHQAGELAGNKTVMVSFAFLMVGLSLKMALFPLHLWLPNAYTYAPSSVSALVASTATKVGVYMTFRFVFTIYGGGVFDSGEDLHFLALCASAGIVVSSFSAIRQVNVKRVLAYSSVGQIAYIVLGFSLANQDGVTASVIHIFNHAVIKGGMFMAIGAVALRMGGTSVDDIKGIGKRMPLTAAAFTVGGCGLIGVPLTAGFVSKWYLVVGTMQEGYWYLAFVVLLGGVLALIYVWRLIEMIWFHEPVDPDKEVEEAPLSMLIPMWILIGASVFFGVNASWTADSAAAAARLLLAGGM</sequence>
<feature type="domain" description="NADH:quinone oxidoreductase/Mrp antiporter transmembrane" evidence="9">
    <location>
        <begin position="144"/>
        <end position="444"/>
    </location>
</feature>
<comment type="subcellular location">
    <subcellularLocation>
        <location evidence="1">Cell membrane</location>
        <topology evidence="1">Multi-pass membrane protein</topology>
    </subcellularLocation>
    <subcellularLocation>
        <location evidence="7">Membrane</location>
        <topology evidence="7">Multi-pass membrane protein</topology>
    </subcellularLocation>
</comment>
<evidence type="ECO:0000256" key="6">
    <source>
        <dbReference type="ARBA" id="ARBA00023136"/>
    </source>
</evidence>
<feature type="transmembrane region" description="Helical" evidence="8">
    <location>
        <begin position="397"/>
        <end position="418"/>
    </location>
</feature>
<comment type="caution">
    <text evidence="10">The sequence shown here is derived from an EMBL/GenBank/DDBJ whole genome shotgun (WGS) entry which is preliminary data.</text>
</comment>
<dbReference type="RefSeq" id="WP_006972304.1">
    <property type="nucleotide sequence ID" value="NZ_ABCS01000029.1"/>
</dbReference>
<evidence type="ECO:0000256" key="2">
    <source>
        <dbReference type="ARBA" id="ARBA00005346"/>
    </source>
</evidence>
<feature type="transmembrane region" description="Helical" evidence="8">
    <location>
        <begin position="299"/>
        <end position="319"/>
    </location>
</feature>
<dbReference type="AlphaFoldDB" id="A6G6F5"/>
<dbReference type="OrthoDB" id="9781596at2"/>
<dbReference type="eggNOG" id="COG0651">
    <property type="taxonomic scope" value="Bacteria"/>
</dbReference>
<dbReference type="InterPro" id="IPR001750">
    <property type="entry name" value="ND/Mrp_TM"/>
</dbReference>
<organism evidence="10 11">
    <name type="scientific">Plesiocystis pacifica SIR-1</name>
    <dbReference type="NCBI Taxonomy" id="391625"/>
    <lineage>
        <taxon>Bacteria</taxon>
        <taxon>Pseudomonadati</taxon>
        <taxon>Myxococcota</taxon>
        <taxon>Polyangia</taxon>
        <taxon>Nannocystales</taxon>
        <taxon>Nannocystaceae</taxon>
        <taxon>Plesiocystis</taxon>
    </lineage>
</organism>
<evidence type="ECO:0000256" key="4">
    <source>
        <dbReference type="ARBA" id="ARBA00022692"/>
    </source>
</evidence>
<gene>
    <name evidence="10" type="ORF">PPSIR1_15140</name>
</gene>
<dbReference type="GO" id="GO:0005886">
    <property type="term" value="C:plasma membrane"/>
    <property type="evidence" value="ECO:0007669"/>
    <property type="project" value="UniProtKB-SubCell"/>
</dbReference>
<keyword evidence="3" id="KW-1003">Cell membrane</keyword>
<evidence type="ECO:0000256" key="7">
    <source>
        <dbReference type="RuleBase" id="RU000320"/>
    </source>
</evidence>
<feature type="transmembrane region" description="Helical" evidence="8">
    <location>
        <begin position="430"/>
        <end position="450"/>
    </location>
</feature>
<feature type="transmembrane region" description="Helical" evidence="8">
    <location>
        <begin position="148"/>
        <end position="166"/>
    </location>
</feature>
<accession>A6G6F5</accession>
<dbReference type="STRING" id="391625.PPSIR1_15140"/>
<feature type="transmembrane region" description="Helical" evidence="8">
    <location>
        <begin position="124"/>
        <end position="142"/>
    </location>
</feature>
<evidence type="ECO:0000313" key="11">
    <source>
        <dbReference type="Proteomes" id="UP000005801"/>
    </source>
</evidence>
<keyword evidence="5 8" id="KW-1133">Transmembrane helix</keyword>
<feature type="transmembrane region" description="Helical" evidence="8">
    <location>
        <begin position="471"/>
        <end position="491"/>
    </location>
</feature>
<feature type="transmembrane region" description="Helical" evidence="8">
    <location>
        <begin position="40"/>
        <end position="61"/>
    </location>
</feature>
<feature type="transmembrane region" description="Helical" evidence="8">
    <location>
        <begin position="81"/>
        <end position="104"/>
    </location>
</feature>
<dbReference type="GO" id="GO:0008137">
    <property type="term" value="F:NADH dehydrogenase (ubiquinone) activity"/>
    <property type="evidence" value="ECO:0007669"/>
    <property type="project" value="InterPro"/>
</dbReference>